<accession>A0AAN9PR76</accession>
<evidence type="ECO:0000313" key="3">
    <source>
        <dbReference type="Proteomes" id="UP001367508"/>
    </source>
</evidence>
<organism evidence="2 3">
    <name type="scientific">Canavalia gladiata</name>
    <name type="common">Sword bean</name>
    <name type="synonym">Dolichos gladiatus</name>
    <dbReference type="NCBI Taxonomy" id="3824"/>
    <lineage>
        <taxon>Eukaryota</taxon>
        <taxon>Viridiplantae</taxon>
        <taxon>Streptophyta</taxon>
        <taxon>Embryophyta</taxon>
        <taxon>Tracheophyta</taxon>
        <taxon>Spermatophyta</taxon>
        <taxon>Magnoliopsida</taxon>
        <taxon>eudicotyledons</taxon>
        <taxon>Gunneridae</taxon>
        <taxon>Pentapetalae</taxon>
        <taxon>rosids</taxon>
        <taxon>fabids</taxon>
        <taxon>Fabales</taxon>
        <taxon>Fabaceae</taxon>
        <taxon>Papilionoideae</taxon>
        <taxon>50 kb inversion clade</taxon>
        <taxon>NPAAA clade</taxon>
        <taxon>indigoferoid/millettioid clade</taxon>
        <taxon>Phaseoleae</taxon>
        <taxon>Canavalia</taxon>
    </lineage>
</organism>
<protein>
    <submittedName>
        <fullName evidence="2">Uncharacterized protein</fullName>
    </submittedName>
</protein>
<dbReference type="Proteomes" id="UP001367508">
    <property type="component" value="Unassembled WGS sequence"/>
</dbReference>
<proteinExistence type="predicted"/>
<comment type="caution">
    <text evidence="2">The sequence shown here is derived from an EMBL/GenBank/DDBJ whole genome shotgun (WGS) entry which is preliminary data.</text>
</comment>
<evidence type="ECO:0000256" key="1">
    <source>
        <dbReference type="SAM" id="SignalP"/>
    </source>
</evidence>
<feature type="chain" id="PRO_5042867984" evidence="1">
    <location>
        <begin position="22"/>
        <end position="92"/>
    </location>
</feature>
<gene>
    <name evidence="2" type="ORF">VNO77_44630</name>
</gene>
<sequence>MALSSTTLRRVIVLLLTSLLAENLGLDSTENPQVSVKTYHLNELGIMLSLLTIGASEVYMHGLASGRDLGSTMGSYMDPQCGSLAVYSNSES</sequence>
<reference evidence="2 3" key="1">
    <citation type="submission" date="2024-01" db="EMBL/GenBank/DDBJ databases">
        <title>The genomes of 5 underutilized Papilionoideae crops provide insights into root nodulation and disease resistanc.</title>
        <authorList>
            <person name="Jiang F."/>
        </authorList>
    </citation>
    <scope>NUCLEOTIDE SEQUENCE [LARGE SCALE GENOMIC DNA]</scope>
    <source>
        <strain evidence="2">LVBAO_FW01</strain>
        <tissue evidence="2">Leaves</tissue>
    </source>
</reference>
<keyword evidence="1" id="KW-0732">Signal</keyword>
<dbReference type="EMBL" id="JAYMYQ010000011">
    <property type="protein sequence ID" value="KAK7306678.1"/>
    <property type="molecule type" value="Genomic_DNA"/>
</dbReference>
<name>A0AAN9PR76_CANGL</name>
<dbReference type="AlphaFoldDB" id="A0AAN9PR76"/>
<evidence type="ECO:0000313" key="2">
    <source>
        <dbReference type="EMBL" id="KAK7306678.1"/>
    </source>
</evidence>
<feature type="signal peptide" evidence="1">
    <location>
        <begin position="1"/>
        <end position="21"/>
    </location>
</feature>
<keyword evidence="3" id="KW-1185">Reference proteome</keyword>